<keyword evidence="4 5" id="KW-0067">ATP-binding</keyword>
<protein>
    <submittedName>
        <fullName evidence="9">Serine/threonine-protein kinase PknB</fullName>
        <ecNumber evidence="9">2.7.11.1</ecNumber>
    </submittedName>
</protein>
<dbReference type="EMBL" id="CP036265">
    <property type="protein sequence ID" value="QDT15980.1"/>
    <property type="molecule type" value="Genomic_DNA"/>
</dbReference>
<dbReference type="GO" id="GO:0004674">
    <property type="term" value="F:protein serine/threonine kinase activity"/>
    <property type="evidence" value="ECO:0007669"/>
    <property type="project" value="UniProtKB-EC"/>
</dbReference>
<dbReference type="SUPFAM" id="SSF56112">
    <property type="entry name" value="Protein kinase-like (PK-like)"/>
    <property type="match status" value="1"/>
</dbReference>
<dbReference type="Gene3D" id="2.60.120.560">
    <property type="entry name" value="Exo-inulinase, domain 1"/>
    <property type="match status" value="1"/>
</dbReference>
<keyword evidence="7" id="KW-1133">Transmembrane helix</keyword>
<feature type="domain" description="Protein kinase" evidence="8">
    <location>
        <begin position="32"/>
        <end position="315"/>
    </location>
</feature>
<dbReference type="PROSITE" id="PS50011">
    <property type="entry name" value="PROTEIN_KINASE_DOM"/>
    <property type="match status" value="1"/>
</dbReference>
<name>A0A517P9C8_9PLAN</name>
<dbReference type="Proteomes" id="UP000318741">
    <property type="component" value="Chromosome"/>
</dbReference>
<dbReference type="RefSeq" id="WP_145358866.1">
    <property type="nucleotide sequence ID" value="NZ_CP036265.1"/>
</dbReference>
<keyword evidence="10" id="KW-1185">Reference proteome</keyword>
<feature type="region of interest" description="Disordered" evidence="6">
    <location>
        <begin position="403"/>
        <end position="432"/>
    </location>
</feature>
<dbReference type="InterPro" id="IPR017441">
    <property type="entry name" value="Protein_kinase_ATP_BS"/>
</dbReference>
<dbReference type="SMART" id="SM00220">
    <property type="entry name" value="S_TKc"/>
    <property type="match status" value="1"/>
</dbReference>
<evidence type="ECO:0000256" key="2">
    <source>
        <dbReference type="ARBA" id="ARBA00022741"/>
    </source>
</evidence>
<evidence type="ECO:0000313" key="10">
    <source>
        <dbReference type="Proteomes" id="UP000318741"/>
    </source>
</evidence>
<feature type="binding site" evidence="5">
    <location>
        <position position="61"/>
    </location>
    <ligand>
        <name>ATP</name>
        <dbReference type="ChEBI" id="CHEBI:30616"/>
    </ligand>
</feature>
<dbReference type="EC" id="2.7.11.1" evidence="9"/>
<feature type="compositionally biased region" description="Pro residues" evidence="6">
    <location>
        <begin position="409"/>
        <end position="423"/>
    </location>
</feature>
<dbReference type="Gene3D" id="1.10.510.10">
    <property type="entry name" value="Transferase(Phosphotransferase) domain 1"/>
    <property type="match status" value="1"/>
</dbReference>
<dbReference type="CDD" id="cd14014">
    <property type="entry name" value="STKc_PknB_like"/>
    <property type="match status" value="1"/>
</dbReference>
<keyword evidence="7" id="KW-0812">Transmembrane</keyword>
<dbReference type="OrthoDB" id="6111975at2"/>
<feature type="transmembrane region" description="Helical" evidence="7">
    <location>
        <begin position="361"/>
        <end position="381"/>
    </location>
</feature>
<keyword evidence="3 9" id="KW-0418">Kinase</keyword>
<dbReference type="PROSITE" id="PS00108">
    <property type="entry name" value="PROTEIN_KINASE_ST"/>
    <property type="match status" value="1"/>
</dbReference>
<keyword evidence="1 9" id="KW-0808">Transferase</keyword>
<sequence>MPPQPLPATVSGNADQTQLDSGQFVRRRFGRYELLRTLGRGAMGTVYLARDRRLHRNVALKTPAPSIVDDPRLRTRFLHEARAAATLQHPNLCPVYDAGEIDGWPYLTMALLPGPDLAAARPGPQPAREAARLIRDLSDGMAHAHSHGIVHRDLKPANVLMNAAGQPAVTDFGLARRVTAARENDTVTDAAGERTGSPGTASDDLVTAPGSILGTPSYMAPEQIGGDRREVGPRSDVYSLGVIFYELLTGHRPFEGKSTAEVMRQVLTGTPVPLRERRPDVDPALDEIWQRMTAWDAADRFGSMAEVRDALNAFLNRNEPSGGDEPTIPAGPPNAPPAPATSVDRSASALPAPNAGRRSTALWAAAIAGAFLLLGVVTIVYRAADGSLQTMTVDVPGDVAEVRVGQPSDPSPPGGDPARPDAPSPAGAAAADEDAGWEELFNGEDLTGWATGDDDAWEVLDGVLHARFPADDESLLSELRTQRAFGDGEFRVAARLEGAVGSGVTVRNPSGRGGRATEVNFAPADAGWHGSLWSKVWDGENSEGRPPESIRVTPETAKAADAAAAGNGLPAGWHVLDIRTEGETVSVRVNGVPTASADLDDLPARGALGLLLQRRSPGNVGSMAFRSVRWRPLPPAAAPTER</sequence>
<reference evidence="9 10" key="1">
    <citation type="submission" date="2019-02" db="EMBL/GenBank/DDBJ databases">
        <title>Deep-cultivation of Planctomycetes and their phenomic and genomic characterization uncovers novel biology.</title>
        <authorList>
            <person name="Wiegand S."/>
            <person name="Jogler M."/>
            <person name="Boedeker C."/>
            <person name="Pinto D."/>
            <person name="Vollmers J."/>
            <person name="Rivas-Marin E."/>
            <person name="Kohn T."/>
            <person name="Peeters S.H."/>
            <person name="Heuer A."/>
            <person name="Rast P."/>
            <person name="Oberbeckmann S."/>
            <person name="Bunk B."/>
            <person name="Jeske O."/>
            <person name="Meyerdierks A."/>
            <person name="Storesund J.E."/>
            <person name="Kallscheuer N."/>
            <person name="Luecker S."/>
            <person name="Lage O.M."/>
            <person name="Pohl T."/>
            <person name="Merkel B.J."/>
            <person name="Hornburger P."/>
            <person name="Mueller R.-W."/>
            <person name="Bruemmer F."/>
            <person name="Labrenz M."/>
            <person name="Spormann A.M."/>
            <person name="Op den Camp H."/>
            <person name="Overmann J."/>
            <person name="Amann R."/>
            <person name="Jetten M.S.M."/>
            <person name="Mascher T."/>
            <person name="Medema M.H."/>
            <person name="Devos D.P."/>
            <person name="Kaster A.-K."/>
            <person name="Ovreas L."/>
            <person name="Rohde M."/>
            <person name="Galperin M.Y."/>
            <person name="Jogler C."/>
        </authorList>
    </citation>
    <scope>NUCLEOTIDE SEQUENCE [LARGE SCALE GENOMIC DNA]</scope>
    <source>
        <strain evidence="9 10">CA12</strain>
    </source>
</reference>
<gene>
    <name evidence="9" type="primary">pknB_13</name>
    <name evidence="9" type="ORF">CA12_20780</name>
</gene>
<dbReference type="InterPro" id="IPR008271">
    <property type="entry name" value="Ser/Thr_kinase_AS"/>
</dbReference>
<dbReference type="KEGG" id="acaf:CA12_20780"/>
<evidence type="ECO:0000256" key="5">
    <source>
        <dbReference type="PROSITE-ProRule" id="PRU10141"/>
    </source>
</evidence>
<dbReference type="AlphaFoldDB" id="A0A517P9C8"/>
<dbReference type="Pfam" id="PF00069">
    <property type="entry name" value="Pkinase"/>
    <property type="match status" value="1"/>
</dbReference>
<dbReference type="PROSITE" id="PS00107">
    <property type="entry name" value="PROTEIN_KINASE_ATP"/>
    <property type="match status" value="1"/>
</dbReference>
<accession>A0A517P9C8</accession>
<feature type="region of interest" description="Disordered" evidence="6">
    <location>
        <begin position="316"/>
        <end position="354"/>
    </location>
</feature>
<feature type="region of interest" description="Disordered" evidence="6">
    <location>
        <begin position="183"/>
        <end position="231"/>
    </location>
</feature>
<keyword evidence="7" id="KW-0472">Membrane</keyword>
<dbReference type="InterPro" id="IPR011009">
    <property type="entry name" value="Kinase-like_dom_sf"/>
</dbReference>
<evidence type="ECO:0000256" key="6">
    <source>
        <dbReference type="SAM" id="MobiDB-lite"/>
    </source>
</evidence>
<dbReference type="InterPro" id="IPR000719">
    <property type="entry name" value="Prot_kinase_dom"/>
</dbReference>
<evidence type="ECO:0000256" key="7">
    <source>
        <dbReference type="SAM" id="Phobius"/>
    </source>
</evidence>
<evidence type="ECO:0000313" key="9">
    <source>
        <dbReference type="EMBL" id="QDT15980.1"/>
    </source>
</evidence>
<evidence type="ECO:0000256" key="3">
    <source>
        <dbReference type="ARBA" id="ARBA00022777"/>
    </source>
</evidence>
<dbReference type="InterPro" id="IPR010496">
    <property type="entry name" value="AL/BT2_dom"/>
</dbReference>
<feature type="compositionally biased region" description="Pro residues" evidence="6">
    <location>
        <begin position="329"/>
        <end position="339"/>
    </location>
</feature>
<organism evidence="9 10">
    <name type="scientific">Alienimonas californiensis</name>
    <dbReference type="NCBI Taxonomy" id="2527989"/>
    <lineage>
        <taxon>Bacteria</taxon>
        <taxon>Pseudomonadati</taxon>
        <taxon>Planctomycetota</taxon>
        <taxon>Planctomycetia</taxon>
        <taxon>Planctomycetales</taxon>
        <taxon>Planctomycetaceae</taxon>
        <taxon>Alienimonas</taxon>
    </lineage>
</organism>
<proteinExistence type="predicted"/>
<dbReference type="PANTHER" id="PTHR43289:SF6">
    <property type="entry name" value="SERINE_THREONINE-PROTEIN KINASE NEKL-3"/>
    <property type="match status" value="1"/>
</dbReference>
<evidence type="ECO:0000256" key="1">
    <source>
        <dbReference type="ARBA" id="ARBA00022679"/>
    </source>
</evidence>
<dbReference type="GO" id="GO:0016787">
    <property type="term" value="F:hydrolase activity"/>
    <property type="evidence" value="ECO:0007669"/>
    <property type="project" value="InterPro"/>
</dbReference>
<evidence type="ECO:0000256" key="4">
    <source>
        <dbReference type="ARBA" id="ARBA00022840"/>
    </source>
</evidence>
<dbReference type="PANTHER" id="PTHR43289">
    <property type="entry name" value="MITOGEN-ACTIVATED PROTEIN KINASE KINASE KINASE 20-RELATED"/>
    <property type="match status" value="1"/>
</dbReference>
<keyword evidence="2 5" id="KW-0547">Nucleotide-binding</keyword>
<dbReference type="Gene3D" id="3.30.200.20">
    <property type="entry name" value="Phosphorylase Kinase, domain 1"/>
    <property type="match status" value="1"/>
</dbReference>
<dbReference type="Pfam" id="PF06439">
    <property type="entry name" value="3keto-disac_hyd"/>
    <property type="match status" value="1"/>
</dbReference>
<evidence type="ECO:0000259" key="8">
    <source>
        <dbReference type="PROSITE" id="PS50011"/>
    </source>
</evidence>
<dbReference type="GO" id="GO:0005524">
    <property type="term" value="F:ATP binding"/>
    <property type="evidence" value="ECO:0007669"/>
    <property type="project" value="UniProtKB-UniRule"/>
</dbReference>